<dbReference type="AlphaFoldDB" id="A0A505D892"/>
<protein>
    <submittedName>
        <fullName evidence="3">DUF4234 domain-containing protein</fullName>
    </submittedName>
</protein>
<evidence type="ECO:0000256" key="1">
    <source>
        <dbReference type="SAM" id="Phobius"/>
    </source>
</evidence>
<dbReference type="OrthoDB" id="4945834at2"/>
<keyword evidence="4" id="KW-1185">Reference proteome</keyword>
<evidence type="ECO:0000259" key="2">
    <source>
        <dbReference type="Pfam" id="PF14018"/>
    </source>
</evidence>
<feature type="transmembrane region" description="Helical" evidence="1">
    <location>
        <begin position="114"/>
        <end position="131"/>
    </location>
</feature>
<evidence type="ECO:0000313" key="3">
    <source>
        <dbReference type="EMBL" id="TPQ15646.1"/>
    </source>
</evidence>
<feature type="transmembrane region" description="Helical" evidence="1">
    <location>
        <begin position="72"/>
        <end position="93"/>
    </location>
</feature>
<name>A0A505D892_9ACTN</name>
<feature type="transmembrane region" description="Helical" evidence="1">
    <location>
        <begin position="33"/>
        <end position="52"/>
    </location>
</feature>
<feature type="domain" description="DUF4234" evidence="2">
    <location>
        <begin position="34"/>
        <end position="100"/>
    </location>
</feature>
<keyword evidence="1" id="KW-0472">Membrane</keyword>
<gene>
    <name evidence="3" type="ORF">FGD71_045970</name>
</gene>
<evidence type="ECO:0000313" key="4">
    <source>
        <dbReference type="Proteomes" id="UP000317378"/>
    </source>
</evidence>
<organism evidence="3 4">
    <name type="scientific">Streptomyces sporangiiformans</name>
    <dbReference type="NCBI Taxonomy" id="2315329"/>
    <lineage>
        <taxon>Bacteria</taxon>
        <taxon>Bacillati</taxon>
        <taxon>Actinomycetota</taxon>
        <taxon>Actinomycetes</taxon>
        <taxon>Kitasatosporales</taxon>
        <taxon>Streptomycetaceae</taxon>
        <taxon>Streptomyces</taxon>
    </lineage>
</organism>
<accession>A0A505D892</accession>
<keyword evidence="1" id="KW-0812">Transmembrane</keyword>
<dbReference type="Proteomes" id="UP000317378">
    <property type="component" value="Unassembled WGS sequence"/>
</dbReference>
<dbReference type="InterPro" id="IPR025328">
    <property type="entry name" value="DUF4234"/>
</dbReference>
<proteinExistence type="predicted"/>
<reference evidence="3 4" key="1">
    <citation type="submission" date="2019-06" db="EMBL/GenBank/DDBJ databases">
        <title>Streptomyces sporangiiformans sp. nov., a novel actinomycete isolated from soil in Mount Song.</title>
        <authorList>
            <person name="Han L."/>
        </authorList>
    </citation>
    <scope>NUCLEOTIDE SEQUENCE [LARGE SCALE GENOMIC DNA]</scope>
    <source>
        <strain evidence="3 4">NEAU-SSA 1</strain>
    </source>
</reference>
<comment type="caution">
    <text evidence="3">The sequence shown here is derived from an EMBL/GenBank/DDBJ whole genome shotgun (WGS) entry which is preliminary data.</text>
</comment>
<dbReference type="Pfam" id="PF14018">
    <property type="entry name" value="DUF4234"/>
    <property type="match status" value="1"/>
</dbReference>
<sequence>MGGNRRFHASDSTSIHRIREVLMSGHAGKARNIFLVWLVWPLITLGIYHLVWYYKVNREARDLDPRIEVNPVLSLLAITLGWVLIVPPFVSVYNTGQRIARMQQSAGMQPTCNPWIGVILLIVAGLYPLYYQHELNQIWSHYQNPVEGEPVPLAV</sequence>
<dbReference type="EMBL" id="VCHX02000350">
    <property type="protein sequence ID" value="TPQ15646.1"/>
    <property type="molecule type" value="Genomic_DNA"/>
</dbReference>
<keyword evidence="1" id="KW-1133">Transmembrane helix</keyword>